<feature type="compositionally biased region" description="Polar residues" evidence="2">
    <location>
        <begin position="1281"/>
        <end position="1292"/>
    </location>
</feature>
<feature type="compositionally biased region" description="Polar residues" evidence="2">
    <location>
        <begin position="251"/>
        <end position="283"/>
    </location>
</feature>
<dbReference type="Gene3D" id="2.40.50.40">
    <property type="match status" value="1"/>
</dbReference>
<dbReference type="Proteomes" id="UP001220324">
    <property type="component" value="Unassembled WGS sequence"/>
</dbReference>
<feature type="compositionally biased region" description="Basic and acidic residues" evidence="2">
    <location>
        <begin position="460"/>
        <end position="488"/>
    </location>
</feature>
<dbReference type="GO" id="GO:0006338">
    <property type="term" value="P:chromatin remodeling"/>
    <property type="evidence" value="ECO:0007669"/>
    <property type="project" value="UniProtKB-ARBA"/>
</dbReference>
<feature type="compositionally biased region" description="Polar residues" evidence="2">
    <location>
        <begin position="521"/>
        <end position="532"/>
    </location>
</feature>
<feature type="compositionally biased region" description="Polar residues" evidence="2">
    <location>
        <begin position="542"/>
        <end position="551"/>
    </location>
</feature>
<feature type="region of interest" description="Disordered" evidence="2">
    <location>
        <begin position="842"/>
        <end position="869"/>
    </location>
</feature>
<feature type="compositionally biased region" description="Basic and acidic residues" evidence="2">
    <location>
        <begin position="500"/>
        <end position="510"/>
    </location>
</feature>
<accession>A0AAD6GGX9</accession>
<dbReference type="SUPFAM" id="SSF54160">
    <property type="entry name" value="Chromo domain-like"/>
    <property type="match status" value="1"/>
</dbReference>
<feature type="region of interest" description="Disordered" evidence="2">
    <location>
        <begin position="1236"/>
        <end position="1292"/>
    </location>
</feature>
<reference evidence="4 5" key="1">
    <citation type="journal article" date="2023" name="IMA Fungus">
        <title>Comparative genomic study of the Penicillium genus elucidates a diverse pangenome and 15 lateral gene transfer events.</title>
        <authorList>
            <person name="Petersen C."/>
            <person name="Sorensen T."/>
            <person name="Nielsen M.R."/>
            <person name="Sondergaard T.E."/>
            <person name="Sorensen J.L."/>
            <person name="Fitzpatrick D.A."/>
            <person name="Frisvad J.C."/>
            <person name="Nielsen K.L."/>
        </authorList>
    </citation>
    <scope>NUCLEOTIDE SEQUENCE [LARGE SCALE GENOMIC DNA]</scope>
    <source>
        <strain evidence="4 5">IBT 35679</strain>
    </source>
</reference>
<keyword evidence="5" id="KW-1185">Reference proteome</keyword>
<proteinExistence type="predicted"/>
<feature type="compositionally biased region" description="Polar residues" evidence="2">
    <location>
        <begin position="575"/>
        <end position="584"/>
    </location>
</feature>
<feature type="domain" description="Chromo" evidence="3">
    <location>
        <begin position="35"/>
        <end position="93"/>
    </location>
</feature>
<feature type="compositionally biased region" description="Basic and acidic residues" evidence="2">
    <location>
        <begin position="1261"/>
        <end position="1280"/>
    </location>
</feature>
<feature type="compositionally biased region" description="Acidic residues" evidence="2">
    <location>
        <begin position="23"/>
        <end position="33"/>
    </location>
</feature>
<dbReference type="InterPro" id="IPR023780">
    <property type="entry name" value="Chromo_domain"/>
</dbReference>
<feature type="compositionally biased region" description="Polar residues" evidence="2">
    <location>
        <begin position="362"/>
        <end position="378"/>
    </location>
</feature>
<dbReference type="CDD" id="cd18966">
    <property type="entry name" value="chromodomain"/>
    <property type="match status" value="1"/>
</dbReference>
<feature type="region of interest" description="Disordered" evidence="2">
    <location>
        <begin position="180"/>
        <end position="600"/>
    </location>
</feature>
<dbReference type="InterPro" id="IPR000953">
    <property type="entry name" value="Chromo/chromo_shadow_dom"/>
</dbReference>
<dbReference type="EMBL" id="JAQIZZ010000005">
    <property type="protein sequence ID" value="KAJ5541620.1"/>
    <property type="molecule type" value="Genomic_DNA"/>
</dbReference>
<evidence type="ECO:0000313" key="5">
    <source>
        <dbReference type="Proteomes" id="UP001220324"/>
    </source>
</evidence>
<dbReference type="PROSITE" id="PS50013">
    <property type="entry name" value="CHROMO_2"/>
    <property type="match status" value="1"/>
</dbReference>
<feature type="region of interest" description="Disordered" evidence="2">
    <location>
        <begin position="1"/>
        <end position="33"/>
    </location>
</feature>
<organism evidence="4 5">
    <name type="scientific">Penicillium frequentans</name>
    <dbReference type="NCBI Taxonomy" id="3151616"/>
    <lineage>
        <taxon>Eukaryota</taxon>
        <taxon>Fungi</taxon>
        <taxon>Dikarya</taxon>
        <taxon>Ascomycota</taxon>
        <taxon>Pezizomycotina</taxon>
        <taxon>Eurotiomycetes</taxon>
        <taxon>Eurotiomycetidae</taxon>
        <taxon>Eurotiales</taxon>
        <taxon>Aspergillaceae</taxon>
        <taxon>Penicillium</taxon>
    </lineage>
</organism>
<evidence type="ECO:0000259" key="3">
    <source>
        <dbReference type="PROSITE" id="PS50013"/>
    </source>
</evidence>
<evidence type="ECO:0000256" key="1">
    <source>
        <dbReference type="ARBA" id="ARBA00011353"/>
    </source>
</evidence>
<dbReference type="Pfam" id="PF00385">
    <property type="entry name" value="Chromo"/>
    <property type="match status" value="1"/>
</dbReference>
<comment type="subunit">
    <text evidence="1">Component of the NuA4 histone acetyltransferase complex.</text>
</comment>
<feature type="compositionally biased region" description="Basic and acidic residues" evidence="2">
    <location>
        <begin position="291"/>
        <end position="304"/>
    </location>
</feature>
<dbReference type="SMART" id="SM00298">
    <property type="entry name" value="CHROMO"/>
    <property type="match status" value="1"/>
</dbReference>
<protein>
    <recommendedName>
        <fullName evidence="3">Chromo domain-containing protein</fullName>
    </recommendedName>
</protein>
<feature type="compositionally biased region" description="Basic and acidic residues" evidence="2">
    <location>
        <begin position="397"/>
        <end position="409"/>
    </location>
</feature>
<feature type="compositionally biased region" description="Low complexity" evidence="2">
    <location>
        <begin position="1247"/>
        <end position="1258"/>
    </location>
</feature>
<evidence type="ECO:0000256" key="2">
    <source>
        <dbReference type="SAM" id="MobiDB-lite"/>
    </source>
</evidence>
<comment type="caution">
    <text evidence="4">The sequence shown here is derived from an EMBL/GenBank/DDBJ whole genome shotgun (WGS) entry which is preliminary data.</text>
</comment>
<sequence>MSISPDNQVERPSGASTLHNGDDPDQGSDSEEEVFEVEAILEEKRIMGVTKYLVKWAGYDLMNATWEPAEQFDSSDTLMDWARKKPLIEAERERRFDVKRWERDQKRIQAKFESSGKDLIADNASLNTDFDSYFIPLPVPANISSPLPANNVRNRRESRLSISSDVSSLFVFAETVSPGQLPVPDPVLQKNPIKPASGASQPAPVTRTRAQAVKESGATARTAPKVVPQQRAGNQPADQAEYQAPNRTGRKSQQVKPALITSNSKSRPQVPSVKSSLFQSGQTARLGHKRPGGDSRRSGQERVPDISQLELLKPSDFPSRENYGHLSITNKPGVGNQLPGNNPLPSDASEVESTALAPTDPPSSMLSTGATQAETPSDIQAPDTTIRPIRPPPTMPKADRLSLRDRSPDRVNPPRLPDFSKRPIEAAGNIRRRSTEASHRKIPSVYSRRESPGASSSRRRSPDLSSRRRSLDPDSRRRSPDPLSRRGPLDSFRPGGDCYRPGERDMDSYRPSDPGWRNEQLRSSGTSPSTSLNDRHLAVKSPNVTTTSGQSYHEIVRRNSISSIDRDQMPPPVTASRSFNQPGLSKSDEEMTPVIAPGPSNQPVITAEEKDQIAQMPLGIPDDTVCFVKNGYFYNQGDHEVLAHVYFGVDKKYIGPVRLCGHRAAAKYDLLRNGDPREMWFKDMCTWEEYGELSRDIKVPLRWCNAWMEGFEDTNEALFFMGERLRKEKKVAIYYPANVRGFSWIAYSPSSSFYRHLTHFSSATPDGAAICLTVTGPLLDFSTLSTRSSRPGQSYASVNFPSKFDMNQAPLHSSSIVQPERRPWVLTESNRTDTRILDETLHEGGTAPLDTPSGPFADGGPNSVPSPPHVQEPFVLSRKVGGINKDMANSTAIGIAQMLTFFSTNLKVTVKTLATLNNGSIADMFYLHFPVEDKDASDELQLMELWLEQHKARCWTSRDPRSWERFQANCKRGVVIFHESFFEYDSLRPKIRSFQWKDEFNFWSVRLNRPLDSPDHRLLSKSPYIQRLFPSGTAILLTEDLFLDMKRAAMIVCWFYHKHCISPGTSKLVLWPDAMTKLEKRLDDPLRNKDDDPYILSIIICIKTVNSVDPNFPFFEPNSLSIQHLDSLNNNVLCLPVVGYGQRTGAEHPDIPKGLTQDERNADHLVEAFAGWMLMNATRFRRMAVISDQRNEALLLRWSAWGHLTILGGFKGFCKAYNTDEAVLHDRLQNGLQRTVNSPQISAEANPLTTLRTPQTPQESQDPREPRKESRDPRLRKLKDSNPNASPVQPYL</sequence>
<name>A0AAD6GGX9_9EURO</name>
<evidence type="ECO:0000313" key="4">
    <source>
        <dbReference type="EMBL" id="KAJ5541620.1"/>
    </source>
</evidence>
<gene>
    <name evidence="4" type="ORF">N7494_006696</name>
</gene>
<dbReference type="InterPro" id="IPR016197">
    <property type="entry name" value="Chromo-like_dom_sf"/>
</dbReference>